<reference evidence="6 7" key="1">
    <citation type="journal article" date="2016" name="Sci. Rep.">
        <title>Insights into Adaptations to a Near-Obligate Nematode Endoparasitic Lifestyle from the Finished Genome of Drechmeria coniospora.</title>
        <authorList>
            <person name="Zhang L."/>
            <person name="Zhou Z."/>
            <person name="Guo Q."/>
            <person name="Fokkens L."/>
            <person name="Miskei M."/>
            <person name="Pocsi I."/>
            <person name="Zhang W."/>
            <person name="Chen M."/>
            <person name="Wang L."/>
            <person name="Sun Y."/>
            <person name="Donzelli B.G."/>
            <person name="Gibson D.M."/>
            <person name="Nelson D.R."/>
            <person name="Luo J.G."/>
            <person name="Rep M."/>
            <person name="Liu H."/>
            <person name="Yang S."/>
            <person name="Wang J."/>
            <person name="Krasnoff S.B."/>
            <person name="Xu Y."/>
            <person name="Molnar I."/>
            <person name="Lin M."/>
        </authorList>
    </citation>
    <scope>NUCLEOTIDE SEQUENCE [LARGE SCALE GENOMIC DNA]</scope>
    <source>
        <strain evidence="6 7">ARSEF 6962</strain>
    </source>
</reference>
<dbReference type="CDD" id="cd13182">
    <property type="entry name" value="EVH1-like_Dcp1"/>
    <property type="match status" value="1"/>
</dbReference>
<dbReference type="GO" id="GO:0000932">
    <property type="term" value="C:P-body"/>
    <property type="evidence" value="ECO:0007669"/>
    <property type="project" value="TreeGrafter"/>
</dbReference>
<gene>
    <name evidence="6" type="ORF">DCS_04167</name>
</gene>
<name>A0A151GJ76_DRECN</name>
<dbReference type="Proteomes" id="UP000076580">
    <property type="component" value="Chromosome 02"/>
</dbReference>
<proteinExistence type="inferred from homology"/>
<dbReference type="Gene3D" id="2.30.29.30">
    <property type="entry name" value="Pleckstrin-homology domain (PH domain)/Phosphotyrosine-binding domain (PTB)"/>
    <property type="match status" value="1"/>
</dbReference>
<dbReference type="GO" id="GO:0006397">
    <property type="term" value="P:mRNA processing"/>
    <property type="evidence" value="ECO:0007669"/>
    <property type="project" value="UniProtKB-KW"/>
</dbReference>
<dbReference type="GO" id="GO:0031087">
    <property type="term" value="P:deadenylation-independent decapping of nuclear-transcribed mRNA"/>
    <property type="evidence" value="ECO:0007669"/>
    <property type="project" value="TreeGrafter"/>
</dbReference>
<comment type="similarity">
    <text evidence="2">Belongs to the DCP1 family.</text>
</comment>
<organism evidence="6 7">
    <name type="scientific">Drechmeria coniospora</name>
    <name type="common">Nematophagous fungus</name>
    <name type="synonym">Meria coniospora</name>
    <dbReference type="NCBI Taxonomy" id="98403"/>
    <lineage>
        <taxon>Eukaryota</taxon>
        <taxon>Fungi</taxon>
        <taxon>Dikarya</taxon>
        <taxon>Ascomycota</taxon>
        <taxon>Pezizomycotina</taxon>
        <taxon>Sordariomycetes</taxon>
        <taxon>Hypocreomycetidae</taxon>
        <taxon>Hypocreales</taxon>
        <taxon>Ophiocordycipitaceae</taxon>
        <taxon>Drechmeria</taxon>
    </lineage>
</organism>
<keyword evidence="4" id="KW-0507">mRNA processing</keyword>
<dbReference type="PANTHER" id="PTHR16290:SF0">
    <property type="entry name" value="DECAPPING PROTEIN 1, ISOFORM A"/>
    <property type="match status" value="1"/>
</dbReference>
<comment type="subcellular location">
    <subcellularLocation>
        <location evidence="1">Cytoplasm</location>
    </subcellularLocation>
</comment>
<sequence>MSKSTPRRSRHARHPSNLIPAVSDYESDATAMQTSSYAPPPPHRTNTDLNLSVLQRYLPSIQRLLSIAANAVIYTFDGDAESWDKSGIEGTMFVCAQEPAAASSSDQQSVPRACVFVLNRRGLENLVVDLALVTHVEIMGELVILRVGSDKPADDDAGGKVIGVWIHNDAAETRQVNGAMIYESWKAVRPTSPAEEAVPDAHPAIQAMGQRLSLSDLFGKRSVQTAGK</sequence>
<accession>A0A151GJ76</accession>
<feature type="region of interest" description="Disordered" evidence="5">
    <location>
        <begin position="1"/>
        <end position="23"/>
    </location>
</feature>
<evidence type="ECO:0000313" key="7">
    <source>
        <dbReference type="Proteomes" id="UP000076580"/>
    </source>
</evidence>
<dbReference type="InterPro" id="IPR010334">
    <property type="entry name" value="Dcp1"/>
</dbReference>
<dbReference type="GO" id="GO:0003729">
    <property type="term" value="F:mRNA binding"/>
    <property type="evidence" value="ECO:0007669"/>
    <property type="project" value="TreeGrafter"/>
</dbReference>
<feature type="compositionally biased region" description="Basic residues" evidence="5">
    <location>
        <begin position="1"/>
        <end position="14"/>
    </location>
</feature>
<keyword evidence="3" id="KW-0963">Cytoplasm</keyword>
<dbReference type="SUPFAM" id="SSF50729">
    <property type="entry name" value="PH domain-like"/>
    <property type="match status" value="1"/>
</dbReference>
<dbReference type="GeneID" id="63716810"/>
<evidence type="ECO:0000256" key="4">
    <source>
        <dbReference type="ARBA" id="ARBA00022664"/>
    </source>
</evidence>
<evidence type="ECO:0000256" key="3">
    <source>
        <dbReference type="ARBA" id="ARBA00022490"/>
    </source>
</evidence>
<keyword evidence="7" id="KW-1185">Reference proteome</keyword>
<dbReference type="InParanoid" id="A0A151GJ76"/>
<evidence type="ECO:0000256" key="2">
    <source>
        <dbReference type="ARBA" id="ARBA00008778"/>
    </source>
</evidence>
<dbReference type="EMBL" id="LAYC01000002">
    <property type="protein sequence ID" value="KYK57160.1"/>
    <property type="molecule type" value="Genomic_DNA"/>
</dbReference>
<dbReference type="PANTHER" id="PTHR16290">
    <property type="entry name" value="TRANSCRIPTION FACTOR SMIF DECAPPING ENZYME DCP1"/>
    <property type="match status" value="1"/>
</dbReference>
<evidence type="ECO:0008006" key="8">
    <source>
        <dbReference type="Google" id="ProtNLM"/>
    </source>
</evidence>
<dbReference type="GO" id="GO:0000290">
    <property type="term" value="P:deadenylation-dependent decapping of nuclear-transcribed mRNA"/>
    <property type="evidence" value="ECO:0007669"/>
    <property type="project" value="InterPro"/>
</dbReference>
<comment type="caution">
    <text evidence="6">The sequence shown here is derived from an EMBL/GenBank/DDBJ whole genome shotgun (WGS) entry which is preliminary data.</text>
</comment>
<dbReference type="AlphaFoldDB" id="A0A151GJ76"/>
<dbReference type="Pfam" id="PF06058">
    <property type="entry name" value="DCP1"/>
    <property type="match status" value="1"/>
</dbReference>
<evidence type="ECO:0000313" key="6">
    <source>
        <dbReference type="EMBL" id="KYK57160.1"/>
    </source>
</evidence>
<protein>
    <recommendedName>
        <fullName evidence="8">Dcp1-like decapping</fullName>
    </recommendedName>
</protein>
<dbReference type="STRING" id="98403.A0A151GJ76"/>
<evidence type="ECO:0000256" key="5">
    <source>
        <dbReference type="SAM" id="MobiDB-lite"/>
    </source>
</evidence>
<evidence type="ECO:0000256" key="1">
    <source>
        <dbReference type="ARBA" id="ARBA00004496"/>
    </source>
</evidence>
<dbReference type="RefSeq" id="XP_040656512.1">
    <property type="nucleotide sequence ID" value="XM_040801479.1"/>
</dbReference>
<dbReference type="GO" id="GO:0008047">
    <property type="term" value="F:enzyme activator activity"/>
    <property type="evidence" value="ECO:0007669"/>
    <property type="project" value="InterPro"/>
</dbReference>
<dbReference type="InterPro" id="IPR011993">
    <property type="entry name" value="PH-like_dom_sf"/>
</dbReference>